<dbReference type="EMBL" id="JNBR01000420">
    <property type="protein sequence ID" value="OQR93223.1"/>
    <property type="molecule type" value="Genomic_DNA"/>
</dbReference>
<dbReference type="STRING" id="1202772.A0A1V9Z5C5"/>
<dbReference type="Pfam" id="PF08907">
    <property type="entry name" value="DUF1853"/>
    <property type="match status" value="1"/>
</dbReference>
<reference evidence="2 3" key="1">
    <citation type="journal article" date="2014" name="Genome Biol. Evol.">
        <title>The secreted proteins of Achlya hypogyna and Thraustotheca clavata identify the ancestral oomycete secretome and reveal gene acquisitions by horizontal gene transfer.</title>
        <authorList>
            <person name="Misner I."/>
            <person name="Blouin N."/>
            <person name="Leonard G."/>
            <person name="Richards T.A."/>
            <person name="Lane C.E."/>
        </authorList>
    </citation>
    <scope>NUCLEOTIDE SEQUENCE [LARGE SCALE GENOMIC DNA]</scope>
    <source>
        <strain evidence="2 3">ATCC 48635</strain>
    </source>
</reference>
<dbReference type="SUPFAM" id="SSF55826">
    <property type="entry name" value="YbaK/ProRS associated domain"/>
    <property type="match status" value="1"/>
</dbReference>
<sequence>MSPWRGRDLETKVVRDLVWALESPQLLSEELGVLPTAMATEVLAARATQAWLDELDSDPTPLVTFLAEKRKERKSIALGVYFAALIEFWLQVCPGWEVSDLAVGRQLVSTAANATQTVGQLKFVFRLRQRVTMHWEASIKFFLLCRDAPYELEHFVGPHLGENLAWRAQEIERKLGMSQSADVRRWMGELFGLQEDAAAPQSYMMLKGGLFYPLQNLQATTDVWAIPSVPGLASDHGRGWWTSSPAIDLPRTTPAGHAFVILPKMRWLSPVFVRPGERFVAADAVLGLDRVELLSRDDLLDVLAAHFASSESAAPLLVAEIDADDREVSRGFVMNDGWDPTPLMADAVRYKRRQSKGATQREYEQRKVRVDDGVRLKSDAPPMRQLNLVDLPTTNVRTLMAELQQLLVAHRFSYAAIKAAFVRFLEQVSDVASVIVDAVAGLVEGSDDSKETLRMGHLVLEAYTAVRPSETASAAAQLEAWLGRQLALPHRWWSLRLCIKALSLLQPPVLVTPLKAVEVAMTALVAARHPRWNAAAVDLGAFYLVPRDPSDAMVLLQAMLAQDDYFNAEAFVDAQAALPDDRSPQLAAALVACPSLPLKVLRRLGSPHASLAPKTSPCDARLPPLDADANRARLGMELVASSLAVPDAHVIDSATSFAPFVAHLRRLAQASARYIVGVDCEWRPRHLHGSSDERVQLLQLALPTSVYILDAVALDSWDPAAMETVCLELFGPASALLLVGFCFGGDVQKLRQTYPRVMDAVCPHTTNCLELRKLALLRAADVGTWGLATFVATCLGFTMEKDQQCSDWGARPLTPAQIEYAAIDAVAVRLLALFFLADLVDIDDALPLASAPVEIPAVLHRRLLIREDRRDYLPYLTEADAIKAVRTSGLAHDAVDTSSVLCPESIVKTVAFTITAPGAGYVAVVIELTKTIDLNALAAALAVDPAHLCLATDAELLHVFGYPRGCIGPVGFRRQSEVTVVLDAPLVAMDTIYCGVGALHRVVGLTPTSVLNLHRCAGFGSVTAHPISLDNRVVERDIP</sequence>
<dbReference type="InterPro" id="IPR015003">
    <property type="entry name" value="DUF1853"/>
</dbReference>
<proteinExistence type="predicted"/>
<accession>A0A1V9Z5C5</accession>
<evidence type="ECO:0000259" key="1">
    <source>
        <dbReference type="SMART" id="SM00474"/>
    </source>
</evidence>
<dbReference type="InterPro" id="IPR036754">
    <property type="entry name" value="YbaK/aa-tRNA-synt-asso_dom_sf"/>
</dbReference>
<dbReference type="Pfam" id="PF01612">
    <property type="entry name" value="DNA_pol_A_exo1"/>
    <property type="match status" value="1"/>
</dbReference>
<dbReference type="SMART" id="SM00474">
    <property type="entry name" value="35EXOc"/>
    <property type="match status" value="1"/>
</dbReference>
<dbReference type="Pfam" id="PF04073">
    <property type="entry name" value="tRNA_edit"/>
    <property type="match status" value="1"/>
</dbReference>
<organism evidence="2 3">
    <name type="scientific">Achlya hypogyna</name>
    <name type="common">Oomycete</name>
    <name type="synonym">Protoachlya hypogyna</name>
    <dbReference type="NCBI Taxonomy" id="1202772"/>
    <lineage>
        <taxon>Eukaryota</taxon>
        <taxon>Sar</taxon>
        <taxon>Stramenopiles</taxon>
        <taxon>Oomycota</taxon>
        <taxon>Saprolegniomycetes</taxon>
        <taxon>Saprolegniales</taxon>
        <taxon>Achlyaceae</taxon>
        <taxon>Achlya</taxon>
    </lineage>
</organism>
<comment type="caution">
    <text evidence="2">The sequence shown here is derived from an EMBL/GenBank/DDBJ whole genome shotgun (WGS) entry which is preliminary data.</text>
</comment>
<dbReference type="InterPro" id="IPR002562">
    <property type="entry name" value="3'-5'_exonuclease_dom"/>
</dbReference>
<dbReference type="PANTHER" id="PTHR47765:SF2">
    <property type="entry name" value="EXONUCLEASE MUT-7 HOMOLOG"/>
    <property type="match status" value="1"/>
</dbReference>
<dbReference type="Proteomes" id="UP000243579">
    <property type="component" value="Unassembled WGS sequence"/>
</dbReference>
<dbReference type="Gene3D" id="3.30.420.10">
    <property type="entry name" value="Ribonuclease H-like superfamily/Ribonuclease H"/>
    <property type="match status" value="1"/>
</dbReference>
<protein>
    <recommendedName>
        <fullName evidence="1">3'-5' exonuclease domain-containing protein</fullName>
    </recommendedName>
</protein>
<evidence type="ECO:0000313" key="3">
    <source>
        <dbReference type="Proteomes" id="UP000243579"/>
    </source>
</evidence>
<gene>
    <name evidence="2" type="ORF">ACHHYP_02789</name>
</gene>
<dbReference type="AlphaFoldDB" id="A0A1V9Z5C5"/>
<dbReference type="GO" id="GO:0003676">
    <property type="term" value="F:nucleic acid binding"/>
    <property type="evidence" value="ECO:0007669"/>
    <property type="project" value="InterPro"/>
</dbReference>
<dbReference type="InterPro" id="IPR036397">
    <property type="entry name" value="RNaseH_sf"/>
</dbReference>
<keyword evidence="3" id="KW-1185">Reference proteome</keyword>
<evidence type="ECO:0000313" key="2">
    <source>
        <dbReference type="EMBL" id="OQR93223.1"/>
    </source>
</evidence>
<dbReference type="OrthoDB" id="10261556at2759"/>
<dbReference type="InterPro" id="IPR052408">
    <property type="entry name" value="Exonuclease_MUT-7-like"/>
</dbReference>
<name>A0A1V9Z5C5_ACHHY</name>
<feature type="domain" description="3'-5' exonuclease" evidence="1">
    <location>
        <begin position="648"/>
        <end position="840"/>
    </location>
</feature>
<dbReference type="GO" id="GO:0008408">
    <property type="term" value="F:3'-5' exonuclease activity"/>
    <property type="evidence" value="ECO:0007669"/>
    <property type="project" value="InterPro"/>
</dbReference>
<dbReference type="Gene3D" id="3.90.960.10">
    <property type="entry name" value="YbaK/aminoacyl-tRNA synthetase-associated domain"/>
    <property type="match status" value="1"/>
</dbReference>
<dbReference type="InterPro" id="IPR007214">
    <property type="entry name" value="YbaK/aa-tRNA-synth-assoc-dom"/>
</dbReference>
<dbReference type="GO" id="GO:0002161">
    <property type="term" value="F:aminoacyl-tRNA deacylase activity"/>
    <property type="evidence" value="ECO:0007669"/>
    <property type="project" value="InterPro"/>
</dbReference>
<dbReference type="CDD" id="cd04332">
    <property type="entry name" value="YbaK_like"/>
    <property type="match status" value="1"/>
</dbReference>
<dbReference type="PANTHER" id="PTHR47765">
    <property type="entry name" value="3'-5' EXONUCLEASE DOMAIN-CONTAINING PROTEIN"/>
    <property type="match status" value="1"/>
</dbReference>
<dbReference type="InterPro" id="IPR012337">
    <property type="entry name" value="RNaseH-like_sf"/>
</dbReference>
<dbReference type="SUPFAM" id="SSF53098">
    <property type="entry name" value="Ribonuclease H-like"/>
    <property type="match status" value="1"/>
</dbReference>